<name>K7ZDB8_9PROT</name>
<protein>
    <submittedName>
        <fullName evidence="1">Uncharacterized protein</fullName>
    </submittedName>
</protein>
<accession>K7ZDB8</accession>
<evidence type="ECO:0000313" key="1">
    <source>
        <dbReference type="EMBL" id="AFX99386.1"/>
    </source>
</evidence>
<dbReference type="KEGG" id="thal:A1OE_1210"/>
<sequence>MYLLDHNNLSNTYNGSSLLIKNEFINSDENNKTIIHKYCS</sequence>
<organism evidence="1 2">
    <name type="scientific">Candidatus Endolissoclinum faulkneri L2</name>
    <dbReference type="NCBI Taxonomy" id="1193729"/>
    <lineage>
        <taxon>Bacteria</taxon>
        <taxon>Pseudomonadati</taxon>
        <taxon>Pseudomonadota</taxon>
        <taxon>Alphaproteobacteria</taxon>
        <taxon>Rhodospirillales</taxon>
        <taxon>Rhodospirillaceae</taxon>
        <taxon>Candidatus Endolissoclinum</taxon>
    </lineage>
</organism>
<evidence type="ECO:0000313" key="2">
    <source>
        <dbReference type="Proteomes" id="UP000010077"/>
    </source>
</evidence>
<dbReference type="AlphaFoldDB" id="K7ZDB8"/>
<proteinExistence type="predicted"/>
<dbReference type="Proteomes" id="UP000010077">
    <property type="component" value="Chromosome"/>
</dbReference>
<reference evidence="1 2" key="1">
    <citation type="journal article" date="2012" name="Proc. Natl. Acad. Sci. U.S.A.">
        <title>Genome streamlining and chemical defense in a coral reef symbiosis.</title>
        <authorList>
            <person name="Kwan J.C."/>
            <person name="Donia M.S."/>
            <person name="Han A.W."/>
            <person name="Hirose E."/>
            <person name="Haygood M.G."/>
            <person name="Schmidt E.W."/>
        </authorList>
    </citation>
    <scope>NUCLEOTIDE SEQUENCE [LARGE SCALE GENOMIC DNA]</scope>
    <source>
        <strain evidence="1 2">L2</strain>
    </source>
</reference>
<dbReference type="HOGENOM" id="CLU_3286563_0_0_5"/>
<dbReference type="EMBL" id="CP003539">
    <property type="protein sequence ID" value="AFX99386.1"/>
    <property type="molecule type" value="Genomic_DNA"/>
</dbReference>
<keyword evidence="2" id="KW-1185">Reference proteome</keyword>
<gene>
    <name evidence="1" type="ORF">A1OE_1210</name>
</gene>